<dbReference type="Pfam" id="PF12704">
    <property type="entry name" value="MacB_PCD"/>
    <property type="match status" value="2"/>
</dbReference>
<evidence type="ECO:0000259" key="8">
    <source>
        <dbReference type="Pfam" id="PF02687"/>
    </source>
</evidence>
<evidence type="ECO:0000256" key="1">
    <source>
        <dbReference type="ARBA" id="ARBA00004651"/>
    </source>
</evidence>
<dbReference type="PANTHER" id="PTHR30572:SF4">
    <property type="entry name" value="ABC TRANSPORTER PERMEASE YTRF"/>
    <property type="match status" value="1"/>
</dbReference>
<dbReference type="InterPro" id="IPR025857">
    <property type="entry name" value="MacB_PCD"/>
</dbReference>
<dbReference type="AlphaFoldDB" id="A0A7G8BP23"/>
<feature type="domain" description="MacB-like periplasmic core" evidence="9">
    <location>
        <begin position="455"/>
        <end position="654"/>
    </location>
</feature>
<evidence type="ECO:0000256" key="7">
    <source>
        <dbReference type="SAM" id="Phobius"/>
    </source>
</evidence>
<keyword evidence="11" id="KW-1185">Reference proteome</keyword>
<comment type="similarity">
    <text evidence="6">Belongs to the ABC-4 integral membrane protein family.</text>
</comment>
<dbReference type="KEGG" id="adin:H7849_10590"/>
<dbReference type="InterPro" id="IPR050250">
    <property type="entry name" value="Macrolide_Exporter_MacB"/>
</dbReference>
<feature type="domain" description="ABC3 transporter permease C-terminal" evidence="8">
    <location>
        <begin position="724"/>
        <end position="834"/>
    </location>
</feature>
<evidence type="ECO:0000256" key="4">
    <source>
        <dbReference type="ARBA" id="ARBA00022989"/>
    </source>
</evidence>
<evidence type="ECO:0000256" key="3">
    <source>
        <dbReference type="ARBA" id="ARBA00022692"/>
    </source>
</evidence>
<name>A0A7G8BP23_9BACT</name>
<feature type="transmembrane region" description="Helical" evidence="7">
    <location>
        <begin position="809"/>
        <end position="827"/>
    </location>
</feature>
<sequence>MTTIWGDFRYAFRQLRKSPDFALTAVLTLALGIGVNAAVFTVFNQVLLRTMPVQKPGELVMLEEQSKYETGGLNSYGGDNPLYFAYPAYQTLRDGDRTLRGLAAAAVQPASIVTAKDADQNMMQLVSGNYFSVMGLSPVLGRLLIPADDVYHAANPVAVLSADYWRSRFGGDPSILNQAIRVNGVATTVVGVVPHTGLMDDNRAAIFLPITMQPQLDIGHGDQLGNALDRWLNIIGRLSPGVARAQAEEELNTLWWNWRRDTLNLQSHHIGDKTDWLKTHLFLTNGSRGISLYSKHLGSPIRALQAMALVVLLIACANVANLLLVKAAGKHADLALRAALGANRRRIFQQVLAEGTLLGAAGAVAGLGIGWLSLKLLLKFVPDVSSLHDLLSSSMDWHAITFCALAGIVTSVLFSLAPALVSMRVELLRALHGQTGAVSAKGSWLRNLFVTGEIALSLALLVAATVFSWTLYQLRNVDPGFGADHVLTFQVDSSALGKSGPQVENDYESIRNAALRQPGARSVVYARGGLITGDESGRNITVAGYETRDNDPSPDFNWVSSGFFSTMQIPLLAGREFSGQDTAALQKVAIVDEAFVKHYFDGDVRKALRGQFAFGAGNDVRPDIQIVGVIPTIRAISLEEPPPVPFIYLPYAQVFAAGGHYSRSRPATFFIRTSGDPGQFASMMRTIVHDVDRNLPVTGVETMREHLDNAISQTRLMSMLTLSMGGLALTLAAVGLYGVLSFAVAQRTREIGIRIAMGADKGNISGLVLRHVGGLAAVGLAMGSALAWVAVRLLRQNGGLQPAPVGLQLLAGLVLVVVILAAGYLPARRATSVDPMEALRAE</sequence>
<keyword evidence="2" id="KW-1003">Cell membrane</keyword>
<dbReference type="RefSeq" id="WP_186746352.1">
    <property type="nucleotide sequence ID" value="NZ_CP060394.1"/>
</dbReference>
<evidence type="ECO:0000259" key="9">
    <source>
        <dbReference type="Pfam" id="PF12704"/>
    </source>
</evidence>
<dbReference type="InterPro" id="IPR003838">
    <property type="entry name" value="ABC3_permease_C"/>
</dbReference>
<gene>
    <name evidence="10" type="ORF">H7849_10590</name>
</gene>
<feature type="transmembrane region" description="Helical" evidence="7">
    <location>
        <begin position="21"/>
        <end position="43"/>
    </location>
</feature>
<feature type="transmembrane region" description="Helical" evidence="7">
    <location>
        <begin position="397"/>
        <end position="421"/>
    </location>
</feature>
<dbReference type="PANTHER" id="PTHR30572">
    <property type="entry name" value="MEMBRANE COMPONENT OF TRANSPORTER-RELATED"/>
    <property type="match status" value="1"/>
</dbReference>
<dbReference type="Proteomes" id="UP000515312">
    <property type="component" value="Chromosome"/>
</dbReference>
<comment type="subcellular location">
    <subcellularLocation>
        <location evidence="1">Cell membrane</location>
        <topology evidence="1">Multi-pass membrane protein</topology>
    </subcellularLocation>
</comment>
<dbReference type="EMBL" id="CP060394">
    <property type="protein sequence ID" value="QNI34293.1"/>
    <property type="molecule type" value="Genomic_DNA"/>
</dbReference>
<keyword evidence="3 7" id="KW-0812">Transmembrane</keyword>
<evidence type="ECO:0000313" key="10">
    <source>
        <dbReference type="EMBL" id="QNI34293.1"/>
    </source>
</evidence>
<evidence type="ECO:0000256" key="2">
    <source>
        <dbReference type="ARBA" id="ARBA00022475"/>
    </source>
</evidence>
<feature type="transmembrane region" description="Helical" evidence="7">
    <location>
        <begin position="351"/>
        <end position="377"/>
    </location>
</feature>
<protein>
    <submittedName>
        <fullName evidence="10">ABC transporter permease</fullName>
    </submittedName>
</protein>
<proteinExistence type="inferred from homology"/>
<dbReference type="InterPro" id="IPR017800">
    <property type="entry name" value="ADOP"/>
</dbReference>
<dbReference type="NCBIfam" id="TIGR03434">
    <property type="entry name" value="ADOP"/>
    <property type="match status" value="1"/>
</dbReference>
<feature type="transmembrane region" description="Helical" evidence="7">
    <location>
        <begin position="448"/>
        <end position="472"/>
    </location>
</feature>
<dbReference type="GO" id="GO:0022857">
    <property type="term" value="F:transmembrane transporter activity"/>
    <property type="evidence" value="ECO:0007669"/>
    <property type="project" value="TreeGrafter"/>
</dbReference>
<dbReference type="GO" id="GO:0005886">
    <property type="term" value="C:plasma membrane"/>
    <property type="evidence" value="ECO:0007669"/>
    <property type="project" value="UniProtKB-SubCell"/>
</dbReference>
<keyword evidence="4 7" id="KW-1133">Transmembrane helix</keyword>
<reference evidence="10 11" key="1">
    <citation type="submission" date="2020-08" db="EMBL/GenBank/DDBJ databases">
        <title>Edaphobacter telluris sp. nov. and Acidobacterium dinghuensis sp. nov., two acidobacteria isolated from forest soil.</title>
        <authorList>
            <person name="Fu J."/>
            <person name="Qiu L."/>
        </authorList>
    </citation>
    <scope>NUCLEOTIDE SEQUENCE [LARGE SCALE GENOMIC DNA]</scope>
    <source>
        <strain evidence="10">4Y35</strain>
    </source>
</reference>
<feature type="transmembrane region" description="Helical" evidence="7">
    <location>
        <begin position="303"/>
        <end position="324"/>
    </location>
</feature>
<keyword evidence="5 7" id="KW-0472">Membrane</keyword>
<evidence type="ECO:0000256" key="5">
    <source>
        <dbReference type="ARBA" id="ARBA00023136"/>
    </source>
</evidence>
<organism evidence="10 11">
    <name type="scientific">Alloacidobacterium dinghuense</name>
    <dbReference type="NCBI Taxonomy" id="2763107"/>
    <lineage>
        <taxon>Bacteria</taxon>
        <taxon>Pseudomonadati</taxon>
        <taxon>Acidobacteriota</taxon>
        <taxon>Terriglobia</taxon>
        <taxon>Terriglobales</taxon>
        <taxon>Acidobacteriaceae</taxon>
        <taxon>Alloacidobacterium</taxon>
    </lineage>
</organism>
<accession>A0A7G8BP23</accession>
<feature type="domain" description="MacB-like periplasmic core" evidence="9">
    <location>
        <begin position="23"/>
        <end position="253"/>
    </location>
</feature>
<evidence type="ECO:0000256" key="6">
    <source>
        <dbReference type="ARBA" id="ARBA00038076"/>
    </source>
</evidence>
<feature type="transmembrane region" description="Helical" evidence="7">
    <location>
        <begin position="767"/>
        <end position="789"/>
    </location>
</feature>
<feature type="domain" description="ABC3 transporter permease C-terminal" evidence="8">
    <location>
        <begin position="307"/>
        <end position="425"/>
    </location>
</feature>
<dbReference type="Pfam" id="PF02687">
    <property type="entry name" value="FtsX"/>
    <property type="match status" value="2"/>
</dbReference>
<evidence type="ECO:0000313" key="11">
    <source>
        <dbReference type="Proteomes" id="UP000515312"/>
    </source>
</evidence>
<feature type="transmembrane region" description="Helical" evidence="7">
    <location>
        <begin position="722"/>
        <end position="746"/>
    </location>
</feature>